<dbReference type="KEGG" id="pdp:PDIP_11090"/>
<dbReference type="VEuPathDB" id="FungiDB:PDIP_11090"/>
<organism evidence="2 3">
    <name type="scientific">Penicillium digitatum</name>
    <name type="common">Green mold</name>
    <dbReference type="NCBI Taxonomy" id="36651"/>
    <lineage>
        <taxon>Eukaryota</taxon>
        <taxon>Fungi</taxon>
        <taxon>Dikarya</taxon>
        <taxon>Ascomycota</taxon>
        <taxon>Pezizomycotina</taxon>
        <taxon>Eurotiomycetes</taxon>
        <taxon>Eurotiomycetidae</taxon>
        <taxon>Eurotiales</taxon>
        <taxon>Aspergillaceae</taxon>
        <taxon>Penicillium</taxon>
    </lineage>
</organism>
<evidence type="ECO:0008006" key="4">
    <source>
        <dbReference type="Google" id="ProtNLM"/>
    </source>
</evidence>
<dbReference type="EMBL" id="CP060779">
    <property type="protein sequence ID" value="QQK48379.1"/>
    <property type="molecule type" value="Genomic_DNA"/>
</dbReference>
<dbReference type="Proteomes" id="UP000595662">
    <property type="component" value="Chromosome 6"/>
</dbReference>
<gene>
    <name evidence="2" type="ORF">Pdw03_6014</name>
</gene>
<dbReference type="OMA" id="NCTVYGV"/>
<dbReference type="GeneID" id="26229432"/>
<evidence type="ECO:0000313" key="2">
    <source>
        <dbReference type="EMBL" id="QQK48379.1"/>
    </source>
</evidence>
<dbReference type="RefSeq" id="XP_014538494.1">
    <property type="nucleotide sequence ID" value="XM_014683008.1"/>
</dbReference>
<reference evidence="2 3" key="1">
    <citation type="submission" date="2020-08" db="EMBL/GenBank/DDBJ databases">
        <title>The completed genome sequence of the pathogenic ascomycete fungus Penicillium digitatum.</title>
        <authorList>
            <person name="Wang M."/>
        </authorList>
    </citation>
    <scope>NUCLEOTIDE SEQUENCE [LARGE SCALE GENOMIC DNA]</scope>
    <source>
        <strain evidence="2 3">PdW03</strain>
    </source>
</reference>
<evidence type="ECO:0000313" key="3">
    <source>
        <dbReference type="Proteomes" id="UP000595662"/>
    </source>
</evidence>
<proteinExistence type="predicted"/>
<protein>
    <recommendedName>
        <fullName evidence="4">Fungal-type protein kinase domain-containing protein</fullName>
    </recommendedName>
</protein>
<sequence>MPSRFNLRQRVFDLIFKAQHNELKEVLAMTQDFLDGRLTQDELREKYGGSRKKTQKLPTLTVGDLDTKQVEEILHLKATQEDDELAHVPSILTPTELKSVLTKVDAARSKSPLNEASIRWTLDLLLVYAHDIATFRQPKVGQNIGIQTERHWVFEPVKYDKKKFTLVGRPDYAVWYGNVNDTAVKVVVVEAKSQNSASKGIPQCLAYMGTVHRLRRREKKKNCTVYGVTADAQFFFFLKIDEKSRWSAVSVGAVAGKFDHVLGMLVYLLRKAREASPTHSKESSAQSHAKEGPGGSLYASEDYTMGNT</sequence>
<evidence type="ECO:0000256" key="1">
    <source>
        <dbReference type="SAM" id="MobiDB-lite"/>
    </source>
</evidence>
<dbReference type="AlphaFoldDB" id="A0A7T7BQH9"/>
<feature type="region of interest" description="Disordered" evidence="1">
    <location>
        <begin position="277"/>
        <end position="308"/>
    </location>
</feature>
<name>A0A7T7BQH9_PENDI</name>
<accession>A0A7T7BQH9</accession>